<organism evidence="5 6">
    <name type="scientific">Crossiella cryophila</name>
    <dbReference type="NCBI Taxonomy" id="43355"/>
    <lineage>
        <taxon>Bacteria</taxon>
        <taxon>Bacillati</taxon>
        <taxon>Actinomycetota</taxon>
        <taxon>Actinomycetes</taxon>
        <taxon>Pseudonocardiales</taxon>
        <taxon>Pseudonocardiaceae</taxon>
        <taxon>Crossiella</taxon>
    </lineage>
</organism>
<dbReference type="InterPro" id="IPR052700">
    <property type="entry name" value="Carb_kinase_PfkB-like"/>
</dbReference>
<dbReference type="Proteomes" id="UP000533598">
    <property type="component" value="Unassembled WGS sequence"/>
</dbReference>
<dbReference type="Pfam" id="PF00294">
    <property type="entry name" value="PfkB"/>
    <property type="match status" value="1"/>
</dbReference>
<comment type="similarity">
    <text evidence="1">Belongs to the carbohydrate kinase PfkB family.</text>
</comment>
<gene>
    <name evidence="5" type="ORF">HNR67_003379</name>
</gene>
<keyword evidence="6" id="KW-1185">Reference proteome</keyword>
<comment type="caution">
    <text evidence="5">The sequence shown here is derived from an EMBL/GenBank/DDBJ whole genome shotgun (WGS) entry which is preliminary data.</text>
</comment>
<dbReference type="AlphaFoldDB" id="A0A7W7C9X5"/>
<reference evidence="5 6" key="1">
    <citation type="submission" date="2020-08" db="EMBL/GenBank/DDBJ databases">
        <title>Sequencing the genomes of 1000 actinobacteria strains.</title>
        <authorList>
            <person name="Klenk H.-P."/>
        </authorList>
    </citation>
    <scope>NUCLEOTIDE SEQUENCE [LARGE SCALE GENOMIC DNA]</scope>
    <source>
        <strain evidence="5 6">DSM 44230</strain>
    </source>
</reference>
<dbReference type="EMBL" id="JACHMH010000001">
    <property type="protein sequence ID" value="MBB4677261.1"/>
    <property type="molecule type" value="Genomic_DNA"/>
</dbReference>
<keyword evidence="3 5" id="KW-0418">Kinase</keyword>
<dbReference type="PANTHER" id="PTHR43320">
    <property type="entry name" value="SUGAR KINASE"/>
    <property type="match status" value="1"/>
</dbReference>
<evidence type="ECO:0000256" key="1">
    <source>
        <dbReference type="ARBA" id="ARBA00010688"/>
    </source>
</evidence>
<evidence type="ECO:0000259" key="4">
    <source>
        <dbReference type="Pfam" id="PF00294"/>
    </source>
</evidence>
<sequence>MDELKPPVDRGAADVVCLGESMALFVPAEPGPTHEVTSWTRTVGGAESNVACHLARFGWHSRWVSALGRDAFGRAILDRLTSFGVDVADVARDEHRPTGLYVKEADANGSTVRYFRRGSAASGMGPELLEGLGLDRTALIHLSGITAALSESCLALVTAILDPWRGDRLVSFDLNWRPALWRNKDTAVLAELANKADIVLVGSDEAEALWGIGDPLALRELLPEPRTLVVKQAEHGATMVENGQSWFQPALKVDVVEPVGAGDAFAAGFLSSTLDGEDPVTRLRRGHLCAVGSLLTRDDVGEPVAAELVERLLAADDETWANTHFSAGTRA</sequence>
<dbReference type="PANTHER" id="PTHR43320:SF2">
    <property type="entry name" value="2-DEHYDRO-3-DEOXYGLUCONOKINASE_2-DEHYDRO-3-DEOXYGALACTONOKINASE"/>
    <property type="match status" value="1"/>
</dbReference>
<dbReference type="CDD" id="cd01166">
    <property type="entry name" value="KdgK"/>
    <property type="match status" value="1"/>
</dbReference>
<proteinExistence type="inferred from homology"/>
<protein>
    <submittedName>
        <fullName evidence="5">2-dehydro-3-deoxygluconokinase</fullName>
        <ecNumber evidence="5">2.7.1.45</ecNumber>
    </submittedName>
</protein>
<feature type="domain" description="Carbohydrate kinase PfkB" evidence="4">
    <location>
        <begin position="13"/>
        <end position="291"/>
    </location>
</feature>
<dbReference type="InterPro" id="IPR011611">
    <property type="entry name" value="PfkB_dom"/>
</dbReference>
<dbReference type="GO" id="GO:0008673">
    <property type="term" value="F:2-dehydro-3-deoxygluconokinase activity"/>
    <property type="evidence" value="ECO:0007669"/>
    <property type="project" value="UniProtKB-EC"/>
</dbReference>
<dbReference type="Gene3D" id="3.40.1190.20">
    <property type="match status" value="1"/>
</dbReference>
<dbReference type="EC" id="2.7.1.45" evidence="5"/>
<dbReference type="InterPro" id="IPR029056">
    <property type="entry name" value="Ribokinase-like"/>
</dbReference>
<evidence type="ECO:0000256" key="3">
    <source>
        <dbReference type="ARBA" id="ARBA00022777"/>
    </source>
</evidence>
<dbReference type="SUPFAM" id="SSF53613">
    <property type="entry name" value="Ribokinase-like"/>
    <property type="match status" value="1"/>
</dbReference>
<evidence type="ECO:0000313" key="6">
    <source>
        <dbReference type="Proteomes" id="UP000533598"/>
    </source>
</evidence>
<keyword evidence="2 5" id="KW-0808">Transferase</keyword>
<evidence type="ECO:0000313" key="5">
    <source>
        <dbReference type="EMBL" id="MBB4677261.1"/>
    </source>
</evidence>
<accession>A0A7W7C9X5</accession>
<name>A0A7W7C9X5_9PSEU</name>
<evidence type="ECO:0000256" key="2">
    <source>
        <dbReference type="ARBA" id="ARBA00022679"/>
    </source>
</evidence>